<dbReference type="Proteomes" id="UP001195422">
    <property type="component" value="Unassembled WGS sequence"/>
</dbReference>
<dbReference type="RefSeq" id="WP_188948878.1">
    <property type="nucleotide sequence ID" value="NZ_BMPH01000010.1"/>
</dbReference>
<comment type="caution">
    <text evidence="1">The sequence shown here is derived from an EMBL/GenBank/DDBJ whole genome shotgun (WGS) entry which is preliminary data.</text>
</comment>
<organism evidence="1 2">
    <name type="scientific">Glutamicibacter protophormiae</name>
    <name type="common">Brevibacterium protophormiae</name>
    <dbReference type="NCBI Taxonomy" id="37930"/>
    <lineage>
        <taxon>Bacteria</taxon>
        <taxon>Bacillati</taxon>
        <taxon>Actinomycetota</taxon>
        <taxon>Actinomycetes</taxon>
        <taxon>Micrococcales</taxon>
        <taxon>Micrococcaceae</taxon>
        <taxon>Glutamicibacter</taxon>
    </lineage>
</organism>
<keyword evidence="2" id="KW-1185">Reference proteome</keyword>
<evidence type="ECO:0000313" key="1">
    <source>
        <dbReference type="EMBL" id="MBP2400312.1"/>
    </source>
</evidence>
<accession>A0ABS4XUY2</accession>
<name>A0ABS4XUY2_GLUPR</name>
<gene>
    <name evidence="1" type="ORF">JOF39_003393</name>
</gene>
<sequence>MLDPWTWWGKDFTGARVAPRFEHLAALLFEFGVDPTVVRQASRKLAKVEPEDRTF</sequence>
<reference evidence="1 2" key="1">
    <citation type="submission" date="2021-03" db="EMBL/GenBank/DDBJ databases">
        <title>Sequencing the genomes of 1000 actinobacteria strains.</title>
        <authorList>
            <person name="Klenk H.-P."/>
        </authorList>
    </citation>
    <scope>NUCLEOTIDE SEQUENCE [LARGE SCALE GENOMIC DNA]</scope>
    <source>
        <strain evidence="1 2">DSM 20168</strain>
    </source>
</reference>
<dbReference type="EMBL" id="JAGIOJ010000001">
    <property type="protein sequence ID" value="MBP2400312.1"/>
    <property type="molecule type" value="Genomic_DNA"/>
</dbReference>
<protein>
    <submittedName>
        <fullName evidence="1">Uncharacterized protein</fullName>
    </submittedName>
</protein>
<evidence type="ECO:0000313" key="2">
    <source>
        <dbReference type="Proteomes" id="UP001195422"/>
    </source>
</evidence>
<proteinExistence type="predicted"/>